<gene>
    <name evidence="2" type="ORF">U9M48_020929</name>
</gene>
<dbReference type="EMBL" id="CP144748">
    <property type="protein sequence ID" value="WVZ72475.1"/>
    <property type="molecule type" value="Genomic_DNA"/>
</dbReference>
<proteinExistence type="predicted"/>
<reference evidence="2 3" key="1">
    <citation type="submission" date="2024-02" db="EMBL/GenBank/DDBJ databases">
        <title>High-quality chromosome-scale genome assembly of Pensacola bahiagrass (Paspalum notatum Flugge var. saurae).</title>
        <authorList>
            <person name="Vega J.M."/>
            <person name="Podio M."/>
            <person name="Orjuela J."/>
            <person name="Siena L.A."/>
            <person name="Pessino S.C."/>
            <person name="Combes M.C."/>
            <person name="Mariac C."/>
            <person name="Albertini E."/>
            <person name="Pupilli F."/>
            <person name="Ortiz J.P.A."/>
            <person name="Leblanc O."/>
        </authorList>
    </citation>
    <scope>NUCLEOTIDE SEQUENCE [LARGE SCALE GENOMIC DNA]</scope>
    <source>
        <strain evidence="2">R1</strain>
        <tissue evidence="2">Leaf</tissue>
    </source>
</reference>
<feature type="region of interest" description="Disordered" evidence="1">
    <location>
        <begin position="92"/>
        <end position="125"/>
    </location>
</feature>
<organism evidence="2 3">
    <name type="scientific">Paspalum notatum var. saurae</name>
    <dbReference type="NCBI Taxonomy" id="547442"/>
    <lineage>
        <taxon>Eukaryota</taxon>
        <taxon>Viridiplantae</taxon>
        <taxon>Streptophyta</taxon>
        <taxon>Embryophyta</taxon>
        <taxon>Tracheophyta</taxon>
        <taxon>Spermatophyta</taxon>
        <taxon>Magnoliopsida</taxon>
        <taxon>Liliopsida</taxon>
        <taxon>Poales</taxon>
        <taxon>Poaceae</taxon>
        <taxon>PACMAD clade</taxon>
        <taxon>Panicoideae</taxon>
        <taxon>Andropogonodae</taxon>
        <taxon>Paspaleae</taxon>
        <taxon>Paspalinae</taxon>
        <taxon>Paspalum</taxon>
    </lineage>
</organism>
<evidence type="ECO:0000256" key="1">
    <source>
        <dbReference type="SAM" id="MobiDB-lite"/>
    </source>
</evidence>
<evidence type="ECO:0000313" key="3">
    <source>
        <dbReference type="Proteomes" id="UP001341281"/>
    </source>
</evidence>
<keyword evidence="3" id="KW-1185">Reference proteome</keyword>
<feature type="compositionally biased region" description="Pro residues" evidence="1">
    <location>
        <begin position="104"/>
        <end position="113"/>
    </location>
</feature>
<dbReference type="Proteomes" id="UP001341281">
    <property type="component" value="Chromosome 04"/>
</dbReference>
<protein>
    <submittedName>
        <fullName evidence="2">Uncharacterized protein</fullName>
    </submittedName>
</protein>
<evidence type="ECO:0000313" key="2">
    <source>
        <dbReference type="EMBL" id="WVZ72475.1"/>
    </source>
</evidence>
<name>A0AAQ3WSZ3_PASNO</name>
<accession>A0AAQ3WSZ3</accession>
<feature type="region of interest" description="Disordered" evidence="1">
    <location>
        <begin position="1"/>
        <end position="64"/>
    </location>
</feature>
<dbReference type="AlphaFoldDB" id="A0AAQ3WSZ3"/>
<sequence>MPRRESLGVKLFGPKPAKGRARWAPSNDGRCRPMARPSAPRGSHHQLSSPAGGRHCTFSHHTRDLSSSAPPLPIFFPSLLIVDARLSPRPHRREKGWVTKTPIASPPRSPPPVATAAFRRADRGW</sequence>